<keyword evidence="2 7" id="KW-0489">Methyltransferase</keyword>
<dbReference type="InterPro" id="IPR029063">
    <property type="entry name" value="SAM-dependent_MTases_sf"/>
</dbReference>
<dbReference type="AlphaFoldDB" id="A2BKR4"/>
<dbReference type="Proteomes" id="UP000002593">
    <property type="component" value="Chromosome"/>
</dbReference>
<evidence type="ECO:0000313" key="8">
    <source>
        <dbReference type="Proteomes" id="UP000002593"/>
    </source>
</evidence>
<dbReference type="STRING" id="415426.Hbut_0720"/>
<dbReference type="Gene3D" id="3.30.300.110">
    <property type="entry name" value="Met-10+ protein-like domains"/>
    <property type="match status" value="1"/>
</dbReference>
<dbReference type="eggNOG" id="arCOG00033">
    <property type="taxonomic scope" value="Archaea"/>
</dbReference>
<evidence type="ECO:0000313" key="7">
    <source>
        <dbReference type="EMBL" id="ABM80574.1"/>
    </source>
</evidence>
<dbReference type="EMBL" id="CP000493">
    <property type="protein sequence ID" value="ABM80574.1"/>
    <property type="molecule type" value="Genomic_DNA"/>
</dbReference>
<dbReference type="InterPro" id="IPR030382">
    <property type="entry name" value="MeTrfase_TRM5/TYW2"/>
</dbReference>
<dbReference type="KEGG" id="hbu:Hbut_0720"/>
<dbReference type="Pfam" id="PF25133">
    <property type="entry name" value="TYW2_N_2"/>
    <property type="match status" value="1"/>
</dbReference>
<proteinExistence type="predicted"/>
<evidence type="ECO:0000256" key="5">
    <source>
        <dbReference type="ARBA" id="ARBA00022694"/>
    </source>
</evidence>
<gene>
    <name evidence="7" type="ordered locus">Hbut_0720</name>
</gene>
<keyword evidence="1" id="KW-0963">Cytoplasm</keyword>
<name>A2BKR4_HYPBU</name>
<feature type="domain" description="SAM-dependent methyltransferase TRM5/TYW2-type" evidence="6">
    <location>
        <begin position="97"/>
        <end position="340"/>
    </location>
</feature>
<dbReference type="PANTHER" id="PTHR23245:SF36">
    <property type="entry name" value="TRNA (GUANINE(37)-N1)-METHYLTRANSFERASE"/>
    <property type="match status" value="1"/>
</dbReference>
<dbReference type="RefSeq" id="WP_011821893.1">
    <property type="nucleotide sequence ID" value="NC_008818.1"/>
</dbReference>
<evidence type="ECO:0000256" key="3">
    <source>
        <dbReference type="ARBA" id="ARBA00022679"/>
    </source>
</evidence>
<sequence length="349" mass="38472">MATLRSNPGPPGNCTLLVTEPRCGETVRAELKKHGLRAKNLRPTSPPARARLPAFPVADTGSARMLREELLSACRGLAELIEAECLHVERVEPPVSYVLVGPVAIVSLDERVRGREREVAEQLLRIPGVRAVYGKEATEGEYRVQRLVHLAGERLEEVVYREHGLEIPIPLGRVYINPRLATEHMRVAEMTAADDTVLDMFAGWGGFPLVISKLGRARLVVANDANPWAIATLARALERNRGKLKTPIIPVMADAALLPELLRPVFTRIIMNLPHSSKQYLPAALKLCSPRGCTIHLYTVASSPEEAAEGITVGEVARIVKVLDYAPYKYIYRVDLKLEGREKNPSTIG</sequence>
<dbReference type="Pfam" id="PF02475">
    <property type="entry name" value="TRM5-TYW2_MTfase"/>
    <property type="match status" value="1"/>
</dbReference>
<dbReference type="HOGENOM" id="CLU_022610_0_1_2"/>
<evidence type="ECO:0000259" key="6">
    <source>
        <dbReference type="PROSITE" id="PS51684"/>
    </source>
</evidence>
<dbReference type="InterPro" id="IPR056743">
    <property type="entry name" value="TRM5-TYW2-like_MTfase"/>
</dbReference>
<evidence type="ECO:0000256" key="4">
    <source>
        <dbReference type="ARBA" id="ARBA00022691"/>
    </source>
</evidence>
<evidence type="ECO:0000256" key="1">
    <source>
        <dbReference type="ARBA" id="ARBA00022490"/>
    </source>
</evidence>
<dbReference type="Gene3D" id="3.40.50.150">
    <property type="entry name" value="Vaccinia Virus protein VP39"/>
    <property type="match status" value="1"/>
</dbReference>
<keyword evidence="4" id="KW-0949">S-adenosyl-L-methionine</keyword>
<dbReference type="GO" id="GO:0002939">
    <property type="term" value="P:tRNA N1-guanine methylation"/>
    <property type="evidence" value="ECO:0007669"/>
    <property type="project" value="TreeGrafter"/>
</dbReference>
<dbReference type="GO" id="GO:0008175">
    <property type="term" value="F:tRNA methyltransferase activity"/>
    <property type="evidence" value="ECO:0007669"/>
    <property type="project" value="TreeGrafter"/>
</dbReference>
<dbReference type="PROSITE" id="PS51684">
    <property type="entry name" value="SAM_MT_TRM5_TYW2"/>
    <property type="match status" value="1"/>
</dbReference>
<keyword evidence="5" id="KW-0819">tRNA processing</keyword>
<keyword evidence="3" id="KW-0808">Transferase</keyword>
<dbReference type="GO" id="GO:0005737">
    <property type="term" value="C:cytoplasm"/>
    <property type="evidence" value="ECO:0007669"/>
    <property type="project" value="TreeGrafter"/>
</dbReference>
<dbReference type="CDD" id="cd02440">
    <property type="entry name" value="AdoMet_MTases"/>
    <property type="match status" value="1"/>
</dbReference>
<reference evidence="7 8" key="1">
    <citation type="journal article" date="2007" name="Archaea">
        <title>The genome of Hyperthermus butylicus: a sulfur-reducing, peptide fermenting, neutrophilic Crenarchaeote growing up to 108 degrees C.</title>
        <authorList>
            <person name="Brugger K."/>
            <person name="Chen L."/>
            <person name="Stark M."/>
            <person name="Zibat A."/>
            <person name="Redder P."/>
            <person name="Ruepp A."/>
            <person name="Awayez M."/>
            <person name="She Q."/>
            <person name="Garrett R.A."/>
            <person name="Klenk H.P."/>
        </authorList>
    </citation>
    <scope>NUCLEOTIDE SEQUENCE [LARGE SCALE GENOMIC DNA]</scope>
    <source>
        <strain evidence="8">DSM 5456 / JCM 9403 / PLM1-5</strain>
    </source>
</reference>
<organism evidence="7 8">
    <name type="scientific">Hyperthermus butylicus (strain DSM 5456 / JCM 9403 / PLM1-5)</name>
    <dbReference type="NCBI Taxonomy" id="415426"/>
    <lineage>
        <taxon>Archaea</taxon>
        <taxon>Thermoproteota</taxon>
        <taxon>Thermoprotei</taxon>
        <taxon>Desulfurococcales</taxon>
        <taxon>Pyrodictiaceae</taxon>
        <taxon>Hyperthermus</taxon>
    </lineage>
</organism>
<dbReference type="GeneID" id="4782245"/>
<dbReference type="PANTHER" id="PTHR23245">
    <property type="entry name" value="TRNA METHYLTRANSFERASE"/>
    <property type="match status" value="1"/>
</dbReference>
<evidence type="ECO:0000256" key="2">
    <source>
        <dbReference type="ARBA" id="ARBA00022603"/>
    </source>
</evidence>
<dbReference type="SUPFAM" id="SSF53335">
    <property type="entry name" value="S-adenosyl-L-methionine-dependent methyltransferases"/>
    <property type="match status" value="1"/>
</dbReference>
<dbReference type="InterPro" id="IPR056744">
    <property type="entry name" value="TRM5/TYW2-like_N"/>
</dbReference>
<accession>A2BKR4</accession>
<protein>
    <submittedName>
        <fullName evidence="7">Methyltransferase</fullName>
    </submittedName>
</protein>
<dbReference type="OrthoDB" id="8079at2157"/>
<keyword evidence="8" id="KW-1185">Reference proteome</keyword>
<dbReference type="EnsemblBacteria" id="ABM80574">
    <property type="protein sequence ID" value="ABM80574"/>
    <property type="gene ID" value="Hbut_0720"/>
</dbReference>